<dbReference type="Proteomes" id="UP001307889">
    <property type="component" value="Chromosome 1"/>
</dbReference>
<protein>
    <submittedName>
        <fullName evidence="1">Uncharacterized protein</fullName>
    </submittedName>
</protein>
<keyword evidence="2" id="KW-1185">Reference proteome</keyword>
<evidence type="ECO:0000313" key="1">
    <source>
        <dbReference type="EMBL" id="BES89512.1"/>
    </source>
</evidence>
<accession>A0ABN7AGN9</accession>
<evidence type="ECO:0000313" key="2">
    <source>
        <dbReference type="Proteomes" id="UP001307889"/>
    </source>
</evidence>
<dbReference type="EMBL" id="AP028909">
    <property type="protein sequence ID" value="BES89512.1"/>
    <property type="molecule type" value="Genomic_DNA"/>
</dbReference>
<name>A0ABN7AGN9_9HEMI</name>
<sequence length="192" mass="20702">MVFGSCFSLGNKSRNEPVKLTPRSLWIRAIRRSSHSALLCSDARLLDTDGGVPVITPLHTDLTSSFHTSPCGIGRKSASSTGHNVCIVAGGERHRNTQENRCAQVGACGKFNKLRVRPVGPFPSPSPSRQPNSLPLRLRVSSRVSFRVAYLLSMGRTDPPTFSFVKRYGDVTSSGGDCCRSLIRSAAGTIAE</sequence>
<reference evidence="1 2" key="1">
    <citation type="submission" date="2023-09" db="EMBL/GenBank/DDBJ databases">
        <title>Nesidiocoris tenuis whole genome shotgun sequence.</title>
        <authorList>
            <person name="Shibata T."/>
            <person name="Shimoda M."/>
            <person name="Kobayashi T."/>
            <person name="Uehara T."/>
        </authorList>
    </citation>
    <scope>NUCLEOTIDE SEQUENCE [LARGE SCALE GENOMIC DNA]</scope>
    <source>
        <strain evidence="1 2">Japan</strain>
    </source>
</reference>
<proteinExistence type="predicted"/>
<organism evidence="1 2">
    <name type="scientific">Nesidiocoris tenuis</name>
    <dbReference type="NCBI Taxonomy" id="355587"/>
    <lineage>
        <taxon>Eukaryota</taxon>
        <taxon>Metazoa</taxon>
        <taxon>Ecdysozoa</taxon>
        <taxon>Arthropoda</taxon>
        <taxon>Hexapoda</taxon>
        <taxon>Insecta</taxon>
        <taxon>Pterygota</taxon>
        <taxon>Neoptera</taxon>
        <taxon>Paraneoptera</taxon>
        <taxon>Hemiptera</taxon>
        <taxon>Heteroptera</taxon>
        <taxon>Panheteroptera</taxon>
        <taxon>Cimicomorpha</taxon>
        <taxon>Miridae</taxon>
        <taxon>Dicyphina</taxon>
        <taxon>Nesidiocoris</taxon>
    </lineage>
</organism>
<gene>
    <name evidence="1" type="ORF">NTJ_02319</name>
</gene>